<dbReference type="EMBL" id="CAAALY010046913">
    <property type="protein sequence ID" value="VEL20537.1"/>
    <property type="molecule type" value="Genomic_DNA"/>
</dbReference>
<proteinExistence type="predicted"/>
<evidence type="ECO:0000313" key="3">
    <source>
        <dbReference type="Proteomes" id="UP000784294"/>
    </source>
</evidence>
<protein>
    <submittedName>
        <fullName evidence="2">Uncharacterized protein</fullName>
    </submittedName>
</protein>
<evidence type="ECO:0000313" key="2">
    <source>
        <dbReference type="EMBL" id="VEL20537.1"/>
    </source>
</evidence>
<sequence length="35" mass="3480">MAAASAEDDLNAPGTVEQIAGNAAHPATWRSTTPG</sequence>
<comment type="caution">
    <text evidence="2">The sequence shown here is derived from an EMBL/GenBank/DDBJ whole genome shotgun (WGS) entry which is preliminary data.</text>
</comment>
<keyword evidence="3" id="KW-1185">Reference proteome</keyword>
<feature type="region of interest" description="Disordered" evidence="1">
    <location>
        <begin position="1"/>
        <end position="35"/>
    </location>
</feature>
<accession>A0A3S5ACP2</accession>
<evidence type="ECO:0000256" key="1">
    <source>
        <dbReference type="SAM" id="MobiDB-lite"/>
    </source>
</evidence>
<gene>
    <name evidence="2" type="ORF">PXEA_LOCUS13977</name>
</gene>
<feature type="compositionally biased region" description="Acidic residues" evidence="1">
    <location>
        <begin position="1"/>
        <end position="10"/>
    </location>
</feature>
<dbReference type="Proteomes" id="UP000784294">
    <property type="component" value="Unassembled WGS sequence"/>
</dbReference>
<reference evidence="2" key="1">
    <citation type="submission" date="2018-11" db="EMBL/GenBank/DDBJ databases">
        <authorList>
            <consortium name="Pathogen Informatics"/>
        </authorList>
    </citation>
    <scope>NUCLEOTIDE SEQUENCE</scope>
</reference>
<name>A0A3S5ACP2_9PLAT</name>
<organism evidence="2 3">
    <name type="scientific">Protopolystoma xenopodis</name>
    <dbReference type="NCBI Taxonomy" id="117903"/>
    <lineage>
        <taxon>Eukaryota</taxon>
        <taxon>Metazoa</taxon>
        <taxon>Spiralia</taxon>
        <taxon>Lophotrochozoa</taxon>
        <taxon>Platyhelminthes</taxon>
        <taxon>Monogenea</taxon>
        <taxon>Polyopisthocotylea</taxon>
        <taxon>Polystomatidea</taxon>
        <taxon>Polystomatidae</taxon>
        <taxon>Protopolystoma</taxon>
    </lineage>
</organism>
<dbReference type="AlphaFoldDB" id="A0A3S5ACP2"/>